<comment type="caution">
    <text evidence="2">The sequence shown here is derived from an EMBL/GenBank/DDBJ whole genome shotgun (WGS) entry which is preliminary data.</text>
</comment>
<keyword evidence="1" id="KW-0812">Transmembrane</keyword>
<feature type="transmembrane region" description="Helical" evidence="1">
    <location>
        <begin position="167"/>
        <end position="186"/>
    </location>
</feature>
<dbReference type="EMBL" id="VBUI01000027">
    <property type="protein sequence ID" value="TLF47409.1"/>
    <property type="molecule type" value="Genomic_DNA"/>
</dbReference>
<feature type="transmembrane region" description="Helical" evidence="1">
    <location>
        <begin position="67"/>
        <end position="87"/>
    </location>
</feature>
<accession>A0A5R8MF91</accession>
<proteinExistence type="predicted"/>
<protein>
    <submittedName>
        <fullName evidence="2">Uncharacterized protein</fullName>
    </submittedName>
</protein>
<gene>
    <name evidence="2" type="ORF">FEI13_15725</name>
</gene>
<dbReference type="AlphaFoldDB" id="A0A5R8MF91"/>
<keyword evidence="1" id="KW-1133">Transmembrane helix</keyword>
<organism evidence="2 3">
    <name type="scientific">Halomonas urmiana</name>
    <dbReference type="NCBI Taxonomy" id="490901"/>
    <lineage>
        <taxon>Bacteria</taxon>
        <taxon>Pseudomonadati</taxon>
        <taxon>Pseudomonadota</taxon>
        <taxon>Gammaproteobacteria</taxon>
        <taxon>Oceanospirillales</taxon>
        <taxon>Halomonadaceae</taxon>
        <taxon>Halomonas</taxon>
    </lineage>
</organism>
<feature type="transmembrane region" description="Helical" evidence="1">
    <location>
        <begin position="198"/>
        <end position="219"/>
    </location>
</feature>
<dbReference type="OrthoDB" id="10017942at2"/>
<name>A0A5R8MF91_9GAMM</name>
<sequence>MPFKTRDIALDSWLLMVSAAFVLMGLAGMLEWLHYPLQTLLAPDAALAAALCGAGLLAVVQQWRRMRLLAGGGLLALMGYTLLHNAALGGSQAGVSWLSGEPRVGSLLAALLVVVAGCLVSGLGRPGLPRLWQVGGCLLLFFGLILLGMLLVFSADGPGWAGMTSSPLVVALFALMFGSAMVAASARTAQRQLKLGRAAVLAGLAGVVASSLAWTLLGWQQQQRIDQQAGYLLDNVRLNAEQVMSAHLMLMQRMAERMDASAAGLEPAVLNRDTANYLRDIPSLEVIGLLGSDQDWLWHRARSDEARRGAGWRNGRMPSA</sequence>
<feature type="transmembrane region" description="Helical" evidence="1">
    <location>
        <begin position="107"/>
        <end position="124"/>
    </location>
</feature>
<dbReference type="RefSeq" id="WP_138182467.1">
    <property type="nucleotide sequence ID" value="NZ_VBUI01000027.1"/>
</dbReference>
<feature type="transmembrane region" description="Helical" evidence="1">
    <location>
        <begin position="40"/>
        <end position="60"/>
    </location>
</feature>
<feature type="transmembrane region" description="Helical" evidence="1">
    <location>
        <begin position="131"/>
        <end position="155"/>
    </location>
</feature>
<reference evidence="2 3" key="1">
    <citation type="journal article" date="2007" name="Int. J. Syst. Evol. Microbiol.">
        <title>Halomonas saccharevitans sp. nov., Halomonas arcis sp. nov. and Halomonas subterranea sp. nov., halophilic bacteria isolated from hypersaline environments of China.</title>
        <authorList>
            <person name="Xu X.W."/>
            <person name="Wu Y.H."/>
            <person name="Zhou Z."/>
            <person name="Wang C.S."/>
            <person name="Zhou Y.G."/>
            <person name="Zhang H.B."/>
            <person name="Wang Y."/>
            <person name="Wu M."/>
        </authorList>
    </citation>
    <scope>NUCLEOTIDE SEQUENCE [LARGE SCALE GENOMIC DNA]</scope>
    <source>
        <strain evidence="2 3">TBZ3</strain>
    </source>
</reference>
<feature type="transmembrane region" description="Helical" evidence="1">
    <location>
        <begin position="12"/>
        <end position="34"/>
    </location>
</feature>
<evidence type="ECO:0000313" key="2">
    <source>
        <dbReference type="EMBL" id="TLF47409.1"/>
    </source>
</evidence>
<evidence type="ECO:0000256" key="1">
    <source>
        <dbReference type="SAM" id="Phobius"/>
    </source>
</evidence>
<dbReference type="Proteomes" id="UP000306973">
    <property type="component" value="Unassembled WGS sequence"/>
</dbReference>
<evidence type="ECO:0000313" key="3">
    <source>
        <dbReference type="Proteomes" id="UP000306973"/>
    </source>
</evidence>
<keyword evidence="1" id="KW-0472">Membrane</keyword>
<keyword evidence="3" id="KW-1185">Reference proteome</keyword>